<dbReference type="InterPro" id="IPR036188">
    <property type="entry name" value="FAD/NAD-bd_sf"/>
</dbReference>
<dbReference type="PROSITE" id="PS01304">
    <property type="entry name" value="UBIH"/>
    <property type="match status" value="1"/>
</dbReference>
<evidence type="ECO:0000256" key="6">
    <source>
        <dbReference type="ARBA" id="ARBA00023002"/>
    </source>
</evidence>
<dbReference type="GO" id="GO:0008681">
    <property type="term" value="F:2-octaprenyl-6-methoxyphenol hydroxylase activity"/>
    <property type="evidence" value="ECO:0007669"/>
    <property type="project" value="InterPro"/>
</dbReference>
<dbReference type="AlphaFoldDB" id="A0A1I1UPB9"/>
<dbReference type="NCBIfam" id="NF004356">
    <property type="entry name" value="PRK05732.1"/>
    <property type="match status" value="1"/>
</dbReference>
<dbReference type="InterPro" id="IPR010971">
    <property type="entry name" value="UbiH/COQ6"/>
</dbReference>
<feature type="domain" description="FAD-binding" evidence="8">
    <location>
        <begin position="153"/>
        <end position="330"/>
    </location>
</feature>
<dbReference type="Gene3D" id="3.50.50.60">
    <property type="entry name" value="FAD/NAD(P)-binding domain"/>
    <property type="match status" value="2"/>
</dbReference>
<dbReference type="PANTHER" id="PTHR43876:SF8">
    <property type="entry name" value="2-OCTAPRENYL-6-METHOXYPHENOL HYDROXYLASE"/>
    <property type="match status" value="1"/>
</dbReference>
<evidence type="ECO:0000256" key="3">
    <source>
        <dbReference type="ARBA" id="ARBA00005349"/>
    </source>
</evidence>
<name>A0A1I1UPB9_9GAMM</name>
<dbReference type="RefSeq" id="WP_245763935.1">
    <property type="nucleotide sequence ID" value="NZ_FOLO01000091.1"/>
</dbReference>
<evidence type="ECO:0000313" key="10">
    <source>
        <dbReference type="Proteomes" id="UP000198862"/>
    </source>
</evidence>
<accession>A0A1I1UPB9</accession>
<evidence type="ECO:0000256" key="5">
    <source>
        <dbReference type="ARBA" id="ARBA00022827"/>
    </source>
</evidence>
<organism evidence="9 10">
    <name type="scientific">Pseudoalteromonas denitrificans DSM 6059</name>
    <dbReference type="NCBI Taxonomy" id="1123010"/>
    <lineage>
        <taxon>Bacteria</taxon>
        <taxon>Pseudomonadati</taxon>
        <taxon>Pseudomonadota</taxon>
        <taxon>Gammaproteobacteria</taxon>
        <taxon>Alteromonadales</taxon>
        <taxon>Pseudoalteromonadaceae</taxon>
        <taxon>Pseudoalteromonas</taxon>
    </lineage>
</organism>
<gene>
    <name evidence="9" type="ORF">SAMN02745724_05269</name>
</gene>
<dbReference type="SUPFAM" id="SSF51905">
    <property type="entry name" value="FAD/NAD(P)-binding domain"/>
    <property type="match status" value="1"/>
</dbReference>
<dbReference type="InterPro" id="IPR011295">
    <property type="entry name" value="UbiH"/>
</dbReference>
<dbReference type="STRING" id="1123010.SAMN02745724_05269"/>
<dbReference type="GO" id="GO:0071949">
    <property type="term" value="F:FAD binding"/>
    <property type="evidence" value="ECO:0007669"/>
    <property type="project" value="InterPro"/>
</dbReference>
<dbReference type="NCBIfam" id="TIGR01984">
    <property type="entry name" value="UbiH"/>
    <property type="match status" value="1"/>
</dbReference>
<evidence type="ECO:0000256" key="4">
    <source>
        <dbReference type="ARBA" id="ARBA00022630"/>
    </source>
</evidence>
<evidence type="ECO:0000256" key="1">
    <source>
        <dbReference type="ARBA" id="ARBA00001974"/>
    </source>
</evidence>
<dbReference type="InterPro" id="IPR018168">
    <property type="entry name" value="Ubi_Hdrlase_CS"/>
</dbReference>
<evidence type="ECO:0000313" key="9">
    <source>
        <dbReference type="EMBL" id="SFD71478.1"/>
    </source>
</evidence>
<keyword evidence="7" id="KW-0503">Monooxygenase</keyword>
<proteinExistence type="inferred from homology"/>
<evidence type="ECO:0000259" key="8">
    <source>
        <dbReference type="Pfam" id="PF01494"/>
    </source>
</evidence>
<dbReference type="NCBIfam" id="TIGR01988">
    <property type="entry name" value="Ubi-OHases"/>
    <property type="match status" value="1"/>
</dbReference>
<comment type="pathway">
    <text evidence="2">Cofactor biosynthesis; ubiquinone biosynthesis.</text>
</comment>
<protein>
    <submittedName>
        <fullName evidence="9">2-octaprenyl-6-methoxyphenol hydroxylase</fullName>
    </submittedName>
</protein>
<dbReference type="InterPro" id="IPR002938">
    <property type="entry name" value="FAD-bd"/>
</dbReference>
<evidence type="ECO:0000256" key="2">
    <source>
        <dbReference type="ARBA" id="ARBA00004749"/>
    </source>
</evidence>
<comment type="similarity">
    <text evidence="3">Belongs to the UbiH/COQ6 family.</text>
</comment>
<keyword evidence="5" id="KW-0274">FAD</keyword>
<dbReference type="GO" id="GO:0006744">
    <property type="term" value="P:ubiquinone biosynthetic process"/>
    <property type="evidence" value="ECO:0007669"/>
    <property type="project" value="UniProtKB-UniPathway"/>
</dbReference>
<dbReference type="UniPathway" id="UPA00232"/>
<dbReference type="EMBL" id="FOLO01000091">
    <property type="protein sequence ID" value="SFD71478.1"/>
    <property type="molecule type" value="Genomic_DNA"/>
</dbReference>
<sequence>MQELSKTSISETHFDIVIIGGGLVGATTALCLARSCPNLSIAVVEAIPATDQSQPSFDDRSIAIAQQSAQYLATFNLFNENVEYCEAIKTVHVSDKGHFGKTKITAQEYQLDALGYVVEVKPFGHSLHNELIKTKNISLLCPDSVVKHNFTLETAYIALKSGLELSCALVIVADGGQSVSRDLLHIDFKKQSYEQDAIIANIEVSSGHNNQAFERFTQYGPMALLPMNQNRYSLVWCQNPEKAKALRALPEKEFISQLQAAFGFSAGKFTQVGMRACYPLALGKAERIVQHRVAVIGNAAHLVHPIAGQGFNLGLRDIQALVSEVKLALQQNKDIGCFEALRNFELKRKKDLDTVLTLTDSLVRLFSNSSRMLALARSIGLVSLDLFSDLKQPLAKQFMGKVKPEFIKEKIQ</sequence>
<reference evidence="9 10" key="1">
    <citation type="submission" date="2016-10" db="EMBL/GenBank/DDBJ databases">
        <authorList>
            <person name="de Groot N.N."/>
        </authorList>
    </citation>
    <scope>NUCLEOTIDE SEQUENCE [LARGE SCALE GENOMIC DNA]</scope>
    <source>
        <strain evidence="9 10">DSM 6059</strain>
    </source>
</reference>
<dbReference type="Proteomes" id="UP000198862">
    <property type="component" value="Unassembled WGS sequence"/>
</dbReference>
<evidence type="ECO:0000256" key="7">
    <source>
        <dbReference type="ARBA" id="ARBA00023033"/>
    </source>
</evidence>
<dbReference type="PANTHER" id="PTHR43876">
    <property type="entry name" value="UBIQUINONE BIOSYNTHESIS MONOOXYGENASE COQ6, MITOCHONDRIAL"/>
    <property type="match status" value="1"/>
</dbReference>
<comment type="cofactor">
    <cofactor evidence="1">
        <name>FAD</name>
        <dbReference type="ChEBI" id="CHEBI:57692"/>
    </cofactor>
</comment>
<dbReference type="Pfam" id="PF01494">
    <property type="entry name" value="FAD_binding_3"/>
    <property type="match status" value="1"/>
</dbReference>
<dbReference type="PRINTS" id="PR00420">
    <property type="entry name" value="RNGMNOXGNASE"/>
</dbReference>
<keyword evidence="6" id="KW-0560">Oxidoreductase</keyword>
<keyword evidence="4" id="KW-0285">Flavoprotein</keyword>
<keyword evidence="10" id="KW-1185">Reference proteome</keyword>
<dbReference type="InterPro" id="IPR051205">
    <property type="entry name" value="UbiH/COQ6_monooxygenase"/>
</dbReference>